<evidence type="ECO:0000313" key="4">
    <source>
        <dbReference type="EMBL" id="VVC96342.1"/>
    </source>
</evidence>
<dbReference type="InterPro" id="IPR036028">
    <property type="entry name" value="SH3-like_dom_sf"/>
</dbReference>
<dbReference type="PROSITE" id="PS50002">
    <property type="entry name" value="SH3"/>
    <property type="match status" value="1"/>
</dbReference>
<evidence type="ECO:0000256" key="2">
    <source>
        <dbReference type="PROSITE-ProRule" id="PRU00192"/>
    </source>
</evidence>
<dbReference type="InterPro" id="IPR001452">
    <property type="entry name" value="SH3_domain"/>
</dbReference>
<sequence>MGNKRTSRGSLRVPLCAYTARAESDISFRKGDRMEVLSDAEPDWWRVLHLTSRREGLVPANFVAEESSVECEEERIRSLPCTGKAVSET</sequence>
<dbReference type="PRINTS" id="PR00452">
    <property type="entry name" value="SH3DOMAIN"/>
</dbReference>
<proteinExistence type="predicted"/>
<reference evidence="4 5" key="1">
    <citation type="submission" date="2017-07" db="EMBL/GenBank/DDBJ databases">
        <authorList>
            <person name="Talla V."/>
            <person name="Backstrom N."/>
        </authorList>
    </citation>
    <scope>NUCLEOTIDE SEQUENCE [LARGE SCALE GENOMIC DNA]</scope>
</reference>
<organism evidence="4 5">
    <name type="scientific">Leptidea sinapis</name>
    <dbReference type="NCBI Taxonomy" id="189913"/>
    <lineage>
        <taxon>Eukaryota</taxon>
        <taxon>Metazoa</taxon>
        <taxon>Ecdysozoa</taxon>
        <taxon>Arthropoda</taxon>
        <taxon>Hexapoda</taxon>
        <taxon>Insecta</taxon>
        <taxon>Pterygota</taxon>
        <taxon>Neoptera</taxon>
        <taxon>Endopterygota</taxon>
        <taxon>Lepidoptera</taxon>
        <taxon>Glossata</taxon>
        <taxon>Ditrysia</taxon>
        <taxon>Papilionoidea</taxon>
        <taxon>Pieridae</taxon>
        <taxon>Dismorphiinae</taxon>
        <taxon>Leptidea</taxon>
    </lineage>
</organism>
<keyword evidence="1 2" id="KW-0728">SH3 domain</keyword>
<evidence type="ECO:0000256" key="1">
    <source>
        <dbReference type="ARBA" id="ARBA00022443"/>
    </source>
</evidence>
<accession>A0A5E4QGY5</accession>
<feature type="domain" description="SH3" evidence="3">
    <location>
        <begin position="7"/>
        <end position="68"/>
    </location>
</feature>
<keyword evidence="5" id="KW-1185">Reference proteome</keyword>
<gene>
    <name evidence="4" type="ORF">LSINAPIS_LOCUS7868</name>
</gene>
<dbReference type="Pfam" id="PF00018">
    <property type="entry name" value="SH3_1"/>
    <property type="match status" value="1"/>
</dbReference>
<dbReference type="SMART" id="SM00326">
    <property type="entry name" value="SH3"/>
    <property type="match status" value="1"/>
</dbReference>
<dbReference type="AlphaFoldDB" id="A0A5E4QGY5"/>
<protein>
    <recommendedName>
        <fullName evidence="3">SH3 domain-containing protein</fullName>
    </recommendedName>
</protein>
<dbReference type="Gene3D" id="2.30.30.40">
    <property type="entry name" value="SH3 Domains"/>
    <property type="match status" value="1"/>
</dbReference>
<dbReference type="SUPFAM" id="SSF50044">
    <property type="entry name" value="SH3-domain"/>
    <property type="match status" value="1"/>
</dbReference>
<dbReference type="Proteomes" id="UP000324832">
    <property type="component" value="Unassembled WGS sequence"/>
</dbReference>
<dbReference type="EMBL" id="FZQP02002669">
    <property type="protein sequence ID" value="VVC96342.1"/>
    <property type="molecule type" value="Genomic_DNA"/>
</dbReference>
<evidence type="ECO:0000313" key="5">
    <source>
        <dbReference type="Proteomes" id="UP000324832"/>
    </source>
</evidence>
<dbReference type="CDD" id="cd11845">
    <property type="entry name" value="SH3_Src_like"/>
    <property type="match status" value="1"/>
</dbReference>
<name>A0A5E4QGY5_9NEOP</name>
<evidence type="ECO:0000259" key="3">
    <source>
        <dbReference type="PROSITE" id="PS50002"/>
    </source>
</evidence>